<dbReference type="GO" id="GO:0006606">
    <property type="term" value="P:protein import into nucleus"/>
    <property type="evidence" value="ECO:0007669"/>
    <property type="project" value="TreeGrafter"/>
</dbReference>
<sequence length="1107" mass="126130">MPEFKFSASRFKGGSEKVSLGNFGSPTTSDKASGLPIGTSELTRTPFYHILKQNCHFPPLNEGERILYSSIFASSQSVLVTNQRILIYSLESVELNPYTLHFDYQKNEFGILPQVRIIPNAADPSQLDFIIVDPVNCSVRYIEALKLVSSFDMLQNEHTLNLRLSHGEVITLSQYNEEVGLVVATNYRRVVCVSLKDQFGRTELSQSEILPSQFAFGFLRNRTYNIENYDQKNKIMALRFERQSSLITNLVVVEEQGLFTVVKFIKGTGHSVIFQQNLKELLLNGITNPTVLLSMTLKDVRLLRDSRYLLLGSNAKDGMSSLSLYSIKITEEGQAVLESSYQLKSVKTTDIYPKLFVFNDYRNSFILADHRLIFTDSGDFSETSTWEDFMTLRPELEIYGLSLTEGGDKWIDLVTSEGIFKVEMLSPGRKAGAQQFLKERIEQYLQFDTETSPVELGLSLSDYNFGQDDIESAVLAVSEEILNVKSSSLLPSYLVIGDNLKERFNLMKKLAKYISENLTLAEDHKMIVVNNAEKLGLSSCLYNYVIDNDLVTSIDSLLQASKYNSSLSQFFSEKNDQVVGLLQDYLTLSLSEDIGNETLMVKLASAVNDMLSTSYIEPERDVKCGLLGVQYDSSIKARPIFLDYMDLLVSINGIVRKLTLSYADQLDSVIDTEIKNSVSKAILGLSLFLYYSSNDMIQYTASQGTAEQSSVKQRLEKFYSANRENWIKIFILLKKQDEMIKLVRGFDDLESLGELLESEREFVETLAMDDSIDPIEIENMSADIEAKFDSYFDKYGYTFAETLFSHYVNAHKIDLLLTRFPKYSEYLKRFLESDTSYWRFSWILDVESENYSTAAKRLVEYTENAEDENIENKKLELNIAKLSLLASGDGKRLDDIESRLAVIEVQDTYEISLLSRFSLVDEKVAATLIGESKYLSSFDLLTRRVSSLLAGKFAKNVQLSLFELIDILTLLDFSSIGRDSFDDTFKLLSRLLRSNQLNSSLLLEGPYPQKLLLILTNLVFKRLILTDDWSKLKQGQDLEQSKFLKVLASLSEYKIAPPKSIDQLYISKDDLEYLSVDHVLYADYFKENDMLARLNDEVELKRWMEMQ</sequence>
<dbReference type="AlphaFoldDB" id="A0A448YMW6"/>
<dbReference type="EMBL" id="CAACVR010000022">
    <property type="protein sequence ID" value="VEU22284.1"/>
    <property type="molecule type" value="Genomic_DNA"/>
</dbReference>
<dbReference type="FunCoup" id="A0A448YMW6">
    <property type="interactions" value="137"/>
</dbReference>
<comment type="similarity">
    <text evidence="2">Belongs to the nucleoporin Nup133 family.</text>
</comment>
<evidence type="ECO:0000256" key="1">
    <source>
        <dbReference type="ARBA" id="ARBA00004259"/>
    </source>
</evidence>
<dbReference type="GO" id="GO:0017056">
    <property type="term" value="F:structural constituent of nuclear pore"/>
    <property type="evidence" value="ECO:0007669"/>
    <property type="project" value="InterPro"/>
</dbReference>
<comment type="subcellular location">
    <subcellularLocation>
        <location evidence="1">Nucleus envelope</location>
    </subcellularLocation>
</comment>
<keyword evidence="7" id="KW-0539">Nucleus</keyword>
<evidence type="ECO:0000256" key="7">
    <source>
        <dbReference type="ARBA" id="ARBA00023242"/>
    </source>
</evidence>
<evidence type="ECO:0000313" key="10">
    <source>
        <dbReference type="EMBL" id="VEU22284.1"/>
    </source>
</evidence>
<dbReference type="InterPro" id="IPR015943">
    <property type="entry name" value="WD40/YVTN_repeat-like_dom_sf"/>
</dbReference>
<evidence type="ECO:0000313" key="11">
    <source>
        <dbReference type="Proteomes" id="UP000290900"/>
    </source>
</evidence>
<dbReference type="GO" id="GO:0016973">
    <property type="term" value="P:poly(A)+ mRNA export from nucleus"/>
    <property type="evidence" value="ECO:0007669"/>
    <property type="project" value="TreeGrafter"/>
</dbReference>
<name>A0A448YMW6_BRENA</name>
<evidence type="ECO:0000256" key="6">
    <source>
        <dbReference type="ARBA" id="ARBA00023010"/>
    </source>
</evidence>
<keyword evidence="6" id="KW-0811">Translocation</keyword>
<dbReference type="InterPro" id="IPR037624">
    <property type="entry name" value="Nup133-like"/>
</dbReference>
<keyword evidence="4" id="KW-0509">mRNA transport</keyword>
<dbReference type="GO" id="GO:0000972">
    <property type="term" value="P:transcription-dependent tethering of RNA polymerase II gene DNA at nuclear periphery"/>
    <property type="evidence" value="ECO:0007669"/>
    <property type="project" value="TreeGrafter"/>
</dbReference>
<reference evidence="10 11" key="1">
    <citation type="submission" date="2018-12" db="EMBL/GenBank/DDBJ databases">
        <authorList>
            <person name="Tiukova I."/>
            <person name="Dainat J."/>
        </authorList>
    </citation>
    <scope>NUCLEOTIDE SEQUENCE [LARGE SCALE GENOMIC DNA]</scope>
</reference>
<gene>
    <name evidence="10" type="ORF">BRENAR_LOCUS3015</name>
</gene>
<keyword evidence="8" id="KW-0175">Coiled coil</keyword>
<evidence type="ECO:0000256" key="2">
    <source>
        <dbReference type="ARBA" id="ARBA00005569"/>
    </source>
</evidence>
<feature type="domain" description="Nucleoporin Nup133/Nup155-like C-terminal" evidence="9">
    <location>
        <begin position="746"/>
        <end position="1095"/>
    </location>
</feature>
<dbReference type="InParanoid" id="A0A448YMW6"/>
<dbReference type="Proteomes" id="UP000290900">
    <property type="component" value="Unassembled WGS sequence"/>
</dbReference>
<evidence type="ECO:0000256" key="4">
    <source>
        <dbReference type="ARBA" id="ARBA00022816"/>
    </source>
</evidence>
<keyword evidence="5" id="KW-0653">Protein transport</keyword>
<keyword evidence="3" id="KW-0813">Transport</keyword>
<evidence type="ECO:0000256" key="5">
    <source>
        <dbReference type="ARBA" id="ARBA00022927"/>
    </source>
</evidence>
<feature type="coiled-coil region" evidence="8">
    <location>
        <begin position="858"/>
        <end position="885"/>
    </location>
</feature>
<organism evidence="10 11">
    <name type="scientific">Brettanomyces naardenensis</name>
    <name type="common">Yeast</name>
    <dbReference type="NCBI Taxonomy" id="13370"/>
    <lineage>
        <taxon>Eukaryota</taxon>
        <taxon>Fungi</taxon>
        <taxon>Dikarya</taxon>
        <taxon>Ascomycota</taxon>
        <taxon>Saccharomycotina</taxon>
        <taxon>Pichiomycetes</taxon>
        <taxon>Pichiales</taxon>
        <taxon>Pichiaceae</taxon>
        <taxon>Brettanomyces</taxon>
    </lineage>
</organism>
<dbReference type="OrthoDB" id="103454at2759"/>
<keyword evidence="11" id="KW-1185">Reference proteome</keyword>
<dbReference type="Gene3D" id="2.130.10.10">
    <property type="entry name" value="YVTN repeat-like/Quinoprotein amine dehydrogenase"/>
    <property type="match status" value="1"/>
</dbReference>
<dbReference type="Gene3D" id="1.20.58.1380">
    <property type="match status" value="1"/>
</dbReference>
<proteinExistence type="inferred from homology"/>
<dbReference type="STRING" id="13370.A0A448YMW6"/>
<evidence type="ECO:0000256" key="3">
    <source>
        <dbReference type="ARBA" id="ARBA00022448"/>
    </source>
</evidence>
<dbReference type="InterPro" id="IPR007187">
    <property type="entry name" value="Nucleoporin_Nup133/Nup155_C"/>
</dbReference>
<protein>
    <submittedName>
        <fullName evidence="10">DEKNAAC103306</fullName>
    </submittedName>
</protein>
<dbReference type="Pfam" id="PF03177">
    <property type="entry name" value="Nucleoporin_C"/>
    <property type="match status" value="1"/>
</dbReference>
<evidence type="ECO:0000256" key="8">
    <source>
        <dbReference type="SAM" id="Coils"/>
    </source>
</evidence>
<dbReference type="PANTHER" id="PTHR13405:SF11">
    <property type="entry name" value="NUCLEAR PORE COMPLEX PROTEIN NUP133"/>
    <property type="match status" value="1"/>
</dbReference>
<accession>A0A448YMW6</accession>
<dbReference type="GO" id="GO:0031080">
    <property type="term" value="C:nuclear pore outer ring"/>
    <property type="evidence" value="ECO:0007669"/>
    <property type="project" value="TreeGrafter"/>
</dbReference>
<dbReference type="PANTHER" id="PTHR13405">
    <property type="entry name" value="NUCLEAR PORE COMPLEX PROTEIN NUP133"/>
    <property type="match status" value="1"/>
</dbReference>
<evidence type="ECO:0000259" key="9">
    <source>
        <dbReference type="Pfam" id="PF03177"/>
    </source>
</evidence>